<protein>
    <submittedName>
        <fullName evidence="2">Hydroxyacylglutathione hydrolase</fullName>
    </submittedName>
</protein>
<dbReference type="PANTHER" id="PTHR23131:SF4">
    <property type="entry name" value="METALLO-BETA-LACTAMASE SUPERFAMILY POTEIN"/>
    <property type="match status" value="1"/>
</dbReference>
<keyword evidence="3" id="KW-1185">Reference proteome</keyword>
<feature type="domain" description="Metallo-beta-lactamase" evidence="1">
    <location>
        <begin position="21"/>
        <end position="236"/>
    </location>
</feature>
<evidence type="ECO:0000313" key="3">
    <source>
        <dbReference type="Proteomes" id="UP000028875"/>
    </source>
</evidence>
<name>A0A024QB16_9BACI</name>
<dbReference type="OrthoDB" id="2971563at2"/>
<dbReference type="STRING" id="1462526.BN990_02047"/>
<dbReference type="InterPro" id="IPR036866">
    <property type="entry name" value="RibonucZ/Hydroxyglut_hydro"/>
</dbReference>
<dbReference type="GO" id="GO:0016787">
    <property type="term" value="F:hydrolase activity"/>
    <property type="evidence" value="ECO:0007669"/>
    <property type="project" value="UniProtKB-KW"/>
</dbReference>
<accession>A0A024QB16</accession>
<reference evidence="2 3" key="1">
    <citation type="submission" date="2014-03" db="EMBL/GenBank/DDBJ databases">
        <authorList>
            <person name="Urmite Genomes U."/>
        </authorList>
    </citation>
    <scope>NUCLEOTIDE SEQUENCE [LARGE SCALE GENOMIC DNA]</scope>
    <source>
        <strain evidence="2 3">Vm-5</strain>
    </source>
</reference>
<reference evidence="3" key="2">
    <citation type="submission" date="2014-05" db="EMBL/GenBank/DDBJ databases">
        <title>Draft genome sequence of Virgibacillus massiliensis Vm-5.</title>
        <authorList>
            <person name="Khelaifia S."/>
            <person name="Croce O."/>
            <person name="Lagier J.C."/>
            <person name="Raoult D."/>
        </authorList>
    </citation>
    <scope>NUCLEOTIDE SEQUENCE [LARGE SCALE GENOMIC DNA]</scope>
    <source>
        <strain evidence="3">Vm-5</strain>
    </source>
</reference>
<dbReference type="Pfam" id="PF00753">
    <property type="entry name" value="Lactamase_B"/>
    <property type="match status" value="1"/>
</dbReference>
<dbReference type="InterPro" id="IPR001279">
    <property type="entry name" value="Metallo-B-lactamas"/>
</dbReference>
<comment type="caution">
    <text evidence="2">The sequence shown here is derived from an EMBL/GenBank/DDBJ whole genome shotgun (WGS) entry which is preliminary data.</text>
</comment>
<dbReference type="AlphaFoldDB" id="A0A024QB16"/>
<dbReference type="EMBL" id="CCDP010000001">
    <property type="protein sequence ID" value="CDQ39733.1"/>
    <property type="molecule type" value="Genomic_DNA"/>
</dbReference>
<organism evidence="2 3">
    <name type="scientific">Virgibacillus massiliensis</name>
    <dbReference type="NCBI Taxonomy" id="1462526"/>
    <lineage>
        <taxon>Bacteria</taxon>
        <taxon>Bacillati</taxon>
        <taxon>Bacillota</taxon>
        <taxon>Bacilli</taxon>
        <taxon>Bacillales</taxon>
        <taxon>Bacillaceae</taxon>
        <taxon>Virgibacillus</taxon>
    </lineage>
</organism>
<sequence>MKVIDKTISQITLPTPFAVGDVHVYILEGELLSLIDAGVKTKEAWEAFQIQLKEIGYGPNDIEQIILTHHHPDHIGLIEQFPRVQHIIAHHQVNRWITRDTAYFKHYRQFFKQYFTLSGVPEDLLAGLELQESTLAFIGEGELTNTIDDGDILPGHQEWTVIETKGHAQSHLSFLRQQDQILLGGDHLLKHISSNPLMEPQEVGQSIDQRPKPMLQYRRNLEKCMELGIENVLPGHGKVVRHPISLIQERLKKHEERAEKVYHLLDNGEKTPYQVCMELFPKQFQSQIDLTMSVTFGQLDYLEDQARIYKTVKDGHLVYAKTVNW</sequence>
<proteinExistence type="predicted"/>
<evidence type="ECO:0000259" key="1">
    <source>
        <dbReference type="SMART" id="SM00849"/>
    </source>
</evidence>
<dbReference type="PANTHER" id="PTHR23131">
    <property type="entry name" value="ENDORIBONUCLEASE LACTB2"/>
    <property type="match status" value="1"/>
</dbReference>
<dbReference type="Proteomes" id="UP000028875">
    <property type="component" value="Unassembled WGS sequence"/>
</dbReference>
<keyword evidence="2" id="KW-0378">Hydrolase</keyword>
<dbReference type="SUPFAM" id="SSF56281">
    <property type="entry name" value="Metallo-hydrolase/oxidoreductase"/>
    <property type="match status" value="1"/>
</dbReference>
<evidence type="ECO:0000313" key="2">
    <source>
        <dbReference type="EMBL" id="CDQ39733.1"/>
    </source>
</evidence>
<dbReference type="SMART" id="SM00849">
    <property type="entry name" value="Lactamase_B"/>
    <property type="match status" value="1"/>
</dbReference>
<dbReference type="RefSeq" id="WP_051739076.1">
    <property type="nucleotide sequence ID" value="NZ_BNER01000002.1"/>
</dbReference>
<dbReference type="eggNOG" id="COG0491">
    <property type="taxonomic scope" value="Bacteria"/>
</dbReference>
<dbReference type="Gene3D" id="3.60.15.10">
    <property type="entry name" value="Ribonuclease Z/Hydroxyacylglutathione hydrolase-like"/>
    <property type="match status" value="1"/>
</dbReference>
<gene>
    <name evidence="2" type="ORF">BN990_02047</name>
</gene>
<dbReference type="InterPro" id="IPR050662">
    <property type="entry name" value="Sec-metab_biosynth-thioest"/>
</dbReference>